<protein>
    <submittedName>
        <fullName evidence="2">Transposase</fullName>
    </submittedName>
</protein>
<dbReference type="WBParaSite" id="MCU_008744-RA">
    <property type="protein sequence ID" value="MCU_008744-RA"/>
    <property type="gene ID" value="MCU_008744"/>
</dbReference>
<evidence type="ECO:0000313" key="2">
    <source>
        <dbReference type="WBParaSite" id="MCU_008744-RA"/>
    </source>
</evidence>
<proteinExistence type="predicted"/>
<reference evidence="2" key="1">
    <citation type="submission" date="2019-11" db="UniProtKB">
        <authorList>
            <consortium name="WormBaseParasite"/>
        </authorList>
    </citation>
    <scope>IDENTIFICATION</scope>
</reference>
<accession>A0A5K3FIQ2</accession>
<dbReference type="AlphaFoldDB" id="A0A5K3FIQ2"/>
<feature type="compositionally biased region" description="Basic residues" evidence="1">
    <location>
        <begin position="42"/>
        <end position="56"/>
    </location>
</feature>
<organism evidence="2">
    <name type="scientific">Mesocestoides corti</name>
    <name type="common">Flatworm</name>
    <dbReference type="NCBI Taxonomy" id="53468"/>
    <lineage>
        <taxon>Eukaryota</taxon>
        <taxon>Metazoa</taxon>
        <taxon>Spiralia</taxon>
        <taxon>Lophotrochozoa</taxon>
        <taxon>Platyhelminthes</taxon>
        <taxon>Cestoda</taxon>
        <taxon>Eucestoda</taxon>
        <taxon>Cyclophyllidea</taxon>
        <taxon>Mesocestoididae</taxon>
        <taxon>Mesocestoides</taxon>
    </lineage>
</organism>
<sequence>MAAATRILNSPLIRRRIYPGLSSHLGFDVRPSMTHASEVQIHTRKSPHTTQRHQRG</sequence>
<name>A0A5K3FIQ2_MESCO</name>
<feature type="region of interest" description="Disordered" evidence="1">
    <location>
        <begin position="36"/>
        <end position="56"/>
    </location>
</feature>
<evidence type="ECO:0000256" key="1">
    <source>
        <dbReference type="SAM" id="MobiDB-lite"/>
    </source>
</evidence>